<evidence type="ECO:0000313" key="3">
    <source>
        <dbReference type="Proteomes" id="UP001497382"/>
    </source>
</evidence>
<gene>
    <name evidence="2" type="ORF">LARSCL_LOCUS3723</name>
</gene>
<protein>
    <submittedName>
        <fullName evidence="2">Uncharacterized protein</fullName>
    </submittedName>
</protein>
<organism evidence="2 3">
    <name type="scientific">Larinioides sclopetarius</name>
    <dbReference type="NCBI Taxonomy" id="280406"/>
    <lineage>
        <taxon>Eukaryota</taxon>
        <taxon>Metazoa</taxon>
        <taxon>Ecdysozoa</taxon>
        <taxon>Arthropoda</taxon>
        <taxon>Chelicerata</taxon>
        <taxon>Arachnida</taxon>
        <taxon>Araneae</taxon>
        <taxon>Araneomorphae</taxon>
        <taxon>Entelegynae</taxon>
        <taxon>Araneoidea</taxon>
        <taxon>Araneidae</taxon>
        <taxon>Larinioides</taxon>
    </lineage>
</organism>
<comment type="caution">
    <text evidence="2">The sequence shown here is derived from an EMBL/GenBank/DDBJ whole genome shotgun (WGS) entry which is preliminary data.</text>
</comment>
<reference evidence="2 3" key="1">
    <citation type="submission" date="2024-04" db="EMBL/GenBank/DDBJ databases">
        <authorList>
            <person name="Rising A."/>
            <person name="Reimegard J."/>
            <person name="Sonavane S."/>
            <person name="Akerstrom W."/>
            <person name="Nylinder S."/>
            <person name="Hedman E."/>
            <person name="Kallberg Y."/>
        </authorList>
    </citation>
    <scope>NUCLEOTIDE SEQUENCE [LARGE SCALE GENOMIC DNA]</scope>
</reference>
<accession>A0AAV1Z7N2</accession>
<proteinExistence type="predicted"/>
<dbReference type="Proteomes" id="UP001497382">
    <property type="component" value="Unassembled WGS sequence"/>
</dbReference>
<dbReference type="EMBL" id="CAXIEN010000029">
    <property type="protein sequence ID" value="CAL1267529.1"/>
    <property type="molecule type" value="Genomic_DNA"/>
</dbReference>
<dbReference type="AlphaFoldDB" id="A0AAV1Z7N2"/>
<evidence type="ECO:0000256" key="1">
    <source>
        <dbReference type="SAM" id="MobiDB-lite"/>
    </source>
</evidence>
<feature type="region of interest" description="Disordered" evidence="1">
    <location>
        <begin position="1"/>
        <end position="21"/>
    </location>
</feature>
<sequence length="187" mass="21188">MQLNPRCPPSPDLTGNSTDSYSRPLSTNLFASKQQIANSEDEGHFSFFFMEVLHSCNEKFGSSKSSLKKITERLKKLSPVGQWEKFLHTTGGSIPMRIRDSCTIRVQPTSIARRAPKITKGSKRLPAGRPPASVVPSKKKKHVVFLKMLIYPFMYTSSIERTRLLLQPLTKTEFLEFNFHFFSSGCL</sequence>
<keyword evidence="3" id="KW-1185">Reference proteome</keyword>
<feature type="compositionally biased region" description="Pro residues" evidence="1">
    <location>
        <begin position="1"/>
        <end position="11"/>
    </location>
</feature>
<evidence type="ECO:0000313" key="2">
    <source>
        <dbReference type="EMBL" id="CAL1267529.1"/>
    </source>
</evidence>
<name>A0AAV1Z7N2_9ARAC</name>